<name>A0A834HN05_RHYFE</name>
<keyword evidence="3" id="KW-1185">Reference proteome</keyword>
<protein>
    <submittedName>
        <fullName evidence="2">Uncharacterized protein</fullName>
    </submittedName>
</protein>
<reference evidence="2" key="1">
    <citation type="submission" date="2020-08" db="EMBL/GenBank/DDBJ databases">
        <title>Genome sequencing and assembly of the red palm weevil Rhynchophorus ferrugineus.</title>
        <authorList>
            <person name="Dias G.B."/>
            <person name="Bergman C.M."/>
            <person name="Manee M."/>
        </authorList>
    </citation>
    <scope>NUCLEOTIDE SEQUENCE</scope>
    <source>
        <strain evidence="2">AA-2017</strain>
        <tissue evidence="2">Whole larva</tissue>
    </source>
</reference>
<dbReference type="EMBL" id="JAACXV010014634">
    <property type="protein sequence ID" value="KAF7265247.1"/>
    <property type="molecule type" value="Genomic_DNA"/>
</dbReference>
<gene>
    <name evidence="2" type="ORF">GWI33_021245</name>
</gene>
<comment type="caution">
    <text evidence="2">The sequence shown here is derived from an EMBL/GenBank/DDBJ whole genome shotgun (WGS) entry which is preliminary data.</text>
</comment>
<accession>A0A834HN05</accession>
<evidence type="ECO:0000256" key="1">
    <source>
        <dbReference type="SAM" id="MobiDB-lite"/>
    </source>
</evidence>
<proteinExistence type="predicted"/>
<feature type="compositionally biased region" description="Basic residues" evidence="1">
    <location>
        <begin position="82"/>
        <end position="98"/>
    </location>
</feature>
<sequence>MLVTTIFPSTTFAVRDPCRSSSVSVSTLLRPRNLEDDVQERFAACCCNSSETLCNPGSRSWTWRCSYGGEGARGGHQVQRPPRLRLRRPRRKKTNGKK</sequence>
<organism evidence="2 3">
    <name type="scientific">Rhynchophorus ferrugineus</name>
    <name type="common">Red palm weevil</name>
    <name type="synonym">Curculio ferrugineus</name>
    <dbReference type="NCBI Taxonomy" id="354439"/>
    <lineage>
        <taxon>Eukaryota</taxon>
        <taxon>Metazoa</taxon>
        <taxon>Ecdysozoa</taxon>
        <taxon>Arthropoda</taxon>
        <taxon>Hexapoda</taxon>
        <taxon>Insecta</taxon>
        <taxon>Pterygota</taxon>
        <taxon>Neoptera</taxon>
        <taxon>Endopterygota</taxon>
        <taxon>Coleoptera</taxon>
        <taxon>Polyphaga</taxon>
        <taxon>Cucujiformia</taxon>
        <taxon>Curculionidae</taxon>
        <taxon>Dryophthorinae</taxon>
        <taxon>Rhynchophorus</taxon>
    </lineage>
</organism>
<evidence type="ECO:0000313" key="2">
    <source>
        <dbReference type="EMBL" id="KAF7265247.1"/>
    </source>
</evidence>
<evidence type="ECO:0000313" key="3">
    <source>
        <dbReference type="Proteomes" id="UP000625711"/>
    </source>
</evidence>
<dbReference type="Proteomes" id="UP000625711">
    <property type="component" value="Unassembled WGS sequence"/>
</dbReference>
<dbReference type="AlphaFoldDB" id="A0A834HN05"/>
<feature type="region of interest" description="Disordered" evidence="1">
    <location>
        <begin position="69"/>
        <end position="98"/>
    </location>
</feature>